<dbReference type="EMBL" id="KN818278">
    <property type="protein sequence ID" value="KIL61872.1"/>
    <property type="molecule type" value="Genomic_DNA"/>
</dbReference>
<sequence length="77" mass="8878">MRRHRSRPVSKWQSHGSKPHRFSFNSRNNSPRNHSDRLSATYFRSSAFMTSISRQNQRSPVDDGSVFLGNMPKVSNA</sequence>
<dbReference type="InParanoid" id="A0A0C2WJX2"/>
<keyword evidence="3" id="KW-1185">Reference proteome</keyword>
<protein>
    <submittedName>
        <fullName evidence="2">Uncharacterized protein</fullName>
    </submittedName>
</protein>
<dbReference type="HOGENOM" id="CLU_2637583_0_0_1"/>
<reference evidence="2 3" key="1">
    <citation type="submission" date="2014-04" db="EMBL/GenBank/DDBJ databases">
        <title>Evolutionary Origins and Diversification of the Mycorrhizal Mutualists.</title>
        <authorList>
            <consortium name="DOE Joint Genome Institute"/>
            <consortium name="Mycorrhizal Genomics Consortium"/>
            <person name="Kohler A."/>
            <person name="Kuo A."/>
            <person name="Nagy L.G."/>
            <person name="Floudas D."/>
            <person name="Copeland A."/>
            <person name="Barry K.W."/>
            <person name="Cichocki N."/>
            <person name="Veneault-Fourrey C."/>
            <person name="LaButti K."/>
            <person name="Lindquist E.A."/>
            <person name="Lipzen A."/>
            <person name="Lundell T."/>
            <person name="Morin E."/>
            <person name="Murat C."/>
            <person name="Riley R."/>
            <person name="Ohm R."/>
            <person name="Sun H."/>
            <person name="Tunlid A."/>
            <person name="Henrissat B."/>
            <person name="Grigoriev I.V."/>
            <person name="Hibbett D.S."/>
            <person name="Martin F."/>
        </authorList>
    </citation>
    <scope>NUCLEOTIDE SEQUENCE [LARGE SCALE GENOMIC DNA]</scope>
    <source>
        <strain evidence="2 3">Koide BX008</strain>
    </source>
</reference>
<feature type="region of interest" description="Disordered" evidence="1">
    <location>
        <begin position="1"/>
        <end position="38"/>
    </location>
</feature>
<evidence type="ECO:0000313" key="2">
    <source>
        <dbReference type="EMBL" id="KIL61872.1"/>
    </source>
</evidence>
<proteinExistence type="predicted"/>
<dbReference type="Proteomes" id="UP000054549">
    <property type="component" value="Unassembled WGS sequence"/>
</dbReference>
<organism evidence="2 3">
    <name type="scientific">Amanita muscaria (strain Koide BX008)</name>
    <dbReference type="NCBI Taxonomy" id="946122"/>
    <lineage>
        <taxon>Eukaryota</taxon>
        <taxon>Fungi</taxon>
        <taxon>Dikarya</taxon>
        <taxon>Basidiomycota</taxon>
        <taxon>Agaricomycotina</taxon>
        <taxon>Agaricomycetes</taxon>
        <taxon>Agaricomycetidae</taxon>
        <taxon>Agaricales</taxon>
        <taxon>Pluteineae</taxon>
        <taxon>Amanitaceae</taxon>
        <taxon>Amanita</taxon>
    </lineage>
</organism>
<accession>A0A0C2WJX2</accession>
<evidence type="ECO:0000256" key="1">
    <source>
        <dbReference type="SAM" id="MobiDB-lite"/>
    </source>
</evidence>
<gene>
    <name evidence="2" type="ORF">M378DRAFT_166357</name>
</gene>
<dbReference type="AlphaFoldDB" id="A0A0C2WJX2"/>
<feature type="region of interest" description="Disordered" evidence="1">
    <location>
        <begin position="52"/>
        <end position="77"/>
    </location>
</feature>
<feature type="compositionally biased region" description="Low complexity" evidence="1">
    <location>
        <begin position="22"/>
        <end position="32"/>
    </location>
</feature>
<name>A0A0C2WJX2_AMAMK</name>
<evidence type="ECO:0000313" key="3">
    <source>
        <dbReference type="Proteomes" id="UP000054549"/>
    </source>
</evidence>